<keyword evidence="10" id="KW-0732">Signal</keyword>
<organism evidence="12 13">
    <name type="scientific">Cyclospora cayetanensis</name>
    <dbReference type="NCBI Taxonomy" id="88456"/>
    <lineage>
        <taxon>Eukaryota</taxon>
        <taxon>Sar</taxon>
        <taxon>Alveolata</taxon>
        <taxon>Apicomplexa</taxon>
        <taxon>Conoidasida</taxon>
        <taxon>Coccidia</taxon>
        <taxon>Eucoccidiorida</taxon>
        <taxon>Eimeriorina</taxon>
        <taxon>Eimeriidae</taxon>
        <taxon>Cyclospora</taxon>
    </lineage>
</organism>
<dbReference type="VEuPathDB" id="ToxoDB:LOC34621881"/>
<comment type="catalytic activity">
    <reaction evidence="6">
        <text>Hydrolysis of proteins with broad specificity for peptide bonds, and a preference for a large uncharged residue in P1. Hydrolyzes peptide amides.</text>
        <dbReference type="EC" id="3.4.21.62"/>
    </reaction>
</comment>
<dbReference type="PRINTS" id="PR00723">
    <property type="entry name" value="SUBTILISIN"/>
</dbReference>
<evidence type="ECO:0000256" key="1">
    <source>
        <dbReference type="ARBA" id="ARBA00011073"/>
    </source>
</evidence>
<dbReference type="InParanoid" id="A0A1D3D8C3"/>
<dbReference type="EMBL" id="JROU02000302">
    <property type="protein sequence ID" value="OEH79699.1"/>
    <property type="molecule type" value="Genomic_DNA"/>
</dbReference>
<protein>
    <recommendedName>
        <fullName evidence="7">subtilisin</fullName>
        <ecNumber evidence="7">3.4.21.62</ecNumber>
    </recommendedName>
</protein>
<feature type="signal peptide" evidence="10">
    <location>
        <begin position="1"/>
        <end position="22"/>
    </location>
</feature>
<dbReference type="AlphaFoldDB" id="A0A1D3D8C3"/>
<keyword evidence="3 8" id="KW-0378">Hydrolase</keyword>
<feature type="active site" description="Charge relay system" evidence="8">
    <location>
        <position position="773"/>
    </location>
</feature>
<feature type="domain" description="Peptidase S8/S53" evidence="11">
    <location>
        <begin position="765"/>
        <end position="1022"/>
    </location>
</feature>
<name>A0A1D3D8C3_9EIME</name>
<proteinExistence type="inferred from homology"/>
<dbReference type="InterPro" id="IPR051048">
    <property type="entry name" value="Peptidase_S8/S53_subtilisin"/>
</dbReference>
<dbReference type="InterPro" id="IPR034204">
    <property type="entry name" value="PfSUB1-like_cat_dom"/>
</dbReference>
<evidence type="ECO:0000313" key="13">
    <source>
        <dbReference type="Proteomes" id="UP000095192"/>
    </source>
</evidence>
<sequence length="1121" mass="121045">MAPLRWSSALLLLIAAGKFAHSEEEPSVEDIVRHRLLTGFKEGCDAEASTVRSLQSAVKTAYGDMRKREGRSPLSEDSLYTEVQETFAQDNSAYTQKLMTFRVRKHSEAGDGQLLGTLAEEGAEDKCSVVRLHLKKVGVSVLSLAECPMVASDMDVAVSAFEDDDCTSFVERDAVVHLYPTFEGPPHPEQAQIISRLHTARLLPPPSSGEFAEFADENSFHCAQQTIGPSKTFDSPLAYWLEVTGVDRAWSRHSCVRDVVVGVIDTGVATSHPDLRSNMWQNEYEVPGNGIDDDRNGYVDDVNGYDFYLKRPAVTDGHGHGTHVAGIIGAVPTTTAARGVCKNVSIAGLRFLDSQGSGATSDAIEAINYAIEMDFHMTSNSWGGPDVSSGLLQAIKRASAVDQLFVAAAGNSGNNADTFPEYPAAYRVENIISVAATDESDRLANFSNYGKHAVHIAAPGVFIYSTFPPATAKTLSGTSMATPVISGVAAMLLSIRPMAVSEVKELLFGTAERPRSLKDKLITNGRVNAAFAMCMADLKGQTSYGGNKQSLIARRLNRFHPSAPVENALSDRLLVSFGEQCDETVSAERVLSSLLLGQARRQHQAGIKQEEGVLATERVADFAAYSRNIFSLKTPLFVEANAEESPRDDWSGLTEPEQAHAYQGVKTPRIPSIVRCSISQTTLKLVGVSVVSLEACPLVEPSTLKRAFQQDSCIVSVEYDSIVRLESSLDGEFEENKSQAKKPPAEYWQSVIDLESSKALGTCRREVIIGVIDSGVEYAHPALQPNIWVNANEVPANGVDDDKNGYVDDVHGYNFLDRNGDPKDDHGHGTHVAGIISAVPENTGVSGVCGEISVAALRFINKHGIGTVSLAIEALNYAVQMGFQVSSNSWGGSTFSYQLRRAIARANKANHLFVTAAGNKGIAIDFVPEYPAALNLPNVITVAATDEHDRLAKFSNYGRMTVHVAAPGVNIRSTYPPDTSARLSGTSMATPIVAAVSALLFSVKRTTVVKVRHAILSSVDKLPQLRSRVKTGGRVNAAKALKLFLDDSPKQVRLAPFPETSKLHAALPCLSWLERLLRSTAAELFLLMPQHGASLSLVAELQESKALVKSDLRVPVQSLSR</sequence>
<reference evidence="12 13" key="1">
    <citation type="journal article" date="2016" name="BMC Genomics">
        <title>Comparative genomics reveals Cyclospora cayetanensis possesses coccidia-like metabolism and invasion components but unique surface antigens.</title>
        <authorList>
            <person name="Liu S."/>
            <person name="Wang L."/>
            <person name="Zheng H."/>
            <person name="Xu Z."/>
            <person name="Roellig D.M."/>
            <person name="Li N."/>
            <person name="Frace M.A."/>
            <person name="Tang K."/>
            <person name="Arrowood M.J."/>
            <person name="Moss D.M."/>
            <person name="Zhang L."/>
            <person name="Feng Y."/>
            <person name="Xiao L."/>
        </authorList>
    </citation>
    <scope>NUCLEOTIDE SEQUENCE [LARGE SCALE GENOMIC DNA]</scope>
    <source>
        <strain evidence="12 13">CHN_HEN01</strain>
    </source>
</reference>
<comment type="caution">
    <text evidence="12">The sequence shown here is derived from an EMBL/GenBank/DDBJ whole genome shotgun (WGS) entry which is preliminary data.</text>
</comment>
<keyword evidence="2 8" id="KW-0645">Protease</keyword>
<dbReference type="Gene3D" id="3.40.50.200">
    <property type="entry name" value="Peptidase S8/S53 domain"/>
    <property type="match status" value="2"/>
</dbReference>
<dbReference type="PROSITE" id="PS51892">
    <property type="entry name" value="SUBTILASE"/>
    <property type="match status" value="2"/>
</dbReference>
<dbReference type="InterPro" id="IPR023828">
    <property type="entry name" value="Peptidase_S8_Ser-AS"/>
</dbReference>
<dbReference type="GO" id="GO:0006508">
    <property type="term" value="P:proteolysis"/>
    <property type="evidence" value="ECO:0007669"/>
    <property type="project" value="UniProtKB-KW"/>
</dbReference>
<keyword evidence="13" id="KW-1185">Reference proteome</keyword>
<dbReference type="Proteomes" id="UP000095192">
    <property type="component" value="Unassembled WGS sequence"/>
</dbReference>
<dbReference type="InterPro" id="IPR023827">
    <property type="entry name" value="Peptidase_S8_Asp-AS"/>
</dbReference>
<dbReference type="PROSITE" id="PS00138">
    <property type="entry name" value="SUBTILASE_SER"/>
    <property type="match status" value="2"/>
</dbReference>
<evidence type="ECO:0000256" key="8">
    <source>
        <dbReference type="PROSITE-ProRule" id="PRU01240"/>
    </source>
</evidence>
<evidence type="ECO:0000256" key="10">
    <source>
        <dbReference type="SAM" id="SignalP"/>
    </source>
</evidence>
<feature type="active site" description="Charge relay system" evidence="8">
    <location>
        <position position="987"/>
    </location>
</feature>
<evidence type="ECO:0000256" key="9">
    <source>
        <dbReference type="RuleBase" id="RU003355"/>
    </source>
</evidence>
<dbReference type="Pfam" id="PF00082">
    <property type="entry name" value="Peptidase_S8"/>
    <property type="match status" value="2"/>
</dbReference>
<keyword evidence="5" id="KW-0865">Zymogen</keyword>
<evidence type="ECO:0000256" key="3">
    <source>
        <dbReference type="ARBA" id="ARBA00022801"/>
    </source>
</evidence>
<keyword evidence="4 8" id="KW-0720">Serine protease</keyword>
<dbReference type="PROSITE" id="PS00136">
    <property type="entry name" value="SUBTILASE_ASP"/>
    <property type="match status" value="2"/>
</dbReference>
<feature type="active site" description="Charge relay system" evidence="8">
    <location>
        <position position="320"/>
    </location>
</feature>
<dbReference type="PANTHER" id="PTHR43399">
    <property type="entry name" value="SUBTILISIN-RELATED"/>
    <property type="match status" value="1"/>
</dbReference>
<evidence type="ECO:0000256" key="5">
    <source>
        <dbReference type="ARBA" id="ARBA00023145"/>
    </source>
</evidence>
<dbReference type="InterPro" id="IPR022398">
    <property type="entry name" value="Peptidase_S8_His-AS"/>
</dbReference>
<dbReference type="SUPFAM" id="SSF52743">
    <property type="entry name" value="Subtilisin-like"/>
    <property type="match status" value="2"/>
</dbReference>
<accession>A0A1D3D8C3</accession>
<evidence type="ECO:0000256" key="7">
    <source>
        <dbReference type="ARBA" id="ARBA00023619"/>
    </source>
</evidence>
<evidence type="ECO:0000256" key="6">
    <source>
        <dbReference type="ARBA" id="ARBA00023529"/>
    </source>
</evidence>
<dbReference type="InterPro" id="IPR000209">
    <property type="entry name" value="Peptidase_S8/S53_dom"/>
</dbReference>
<evidence type="ECO:0000259" key="11">
    <source>
        <dbReference type="Pfam" id="PF00082"/>
    </source>
</evidence>
<comment type="similarity">
    <text evidence="1 8 9">Belongs to the peptidase S8 family.</text>
</comment>
<dbReference type="VEuPathDB" id="ToxoDB:cyc_05542"/>
<dbReference type="GO" id="GO:0004252">
    <property type="term" value="F:serine-type endopeptidase activity"/>
    <property type="evidence" value="ECO:0007669"/>
    <property type="project" value="UniProtKB-UniRule"/>
</dbReference>
<feature type="active site" description="Charge relay system" evidence="8">
    <location>
        <position position="479"/>
    </location>
</feature>
<dbReference type="InterPro" id="IPR015500">
    <property type="entry name" value="Peptidase_S8_subtilisin-rel"/>
</dbReference>
<dbReference type="InterPro" id="IPR036852">
    <property type="entry name" value="Peptidase_S8/S53_dom_sf"/>
</dbReference>
<feature type="chain" id="PRO_5008914239" description="subtilisin" evidence="10">
    <location>
        <begin position="23"/>
        <end position="1121"/>
    </location>
</feature>
<evidence type="ECO:0000256" key="4">
    <source>
        <dbReference type="ARBA" id="ARBA00022825"/>
    </source>
</evidence>
<dbReference type="PANTHER" id="PTHR43399:SF4">
    <property type="entry name" value="CELL WALL-ASSOCIATED PROTEASE"/>
    <property type="match status" value="1"/>
</dbReference>
<feature type="domain" description="Peptidase S8/S53" evidence="11">
    <location>
        <begin position="257"/>
        <end position="518"/>
    </location>
</feature>
<evidence type="ECO:0000313" key="12">
    <source>
        <dbReference type="EMBL" id="OEH79699.1"/>
    </source>
</evidence>
<feature type="active site" description="Charge relay system" evidence="8">
    <location>
        <position position="265"/>
    </location>
</feature>
<gene>
    <name evidence="12" type="ORF">cyc_05542</name>
</gene>
<evidence type="ECO:0000256" key="2">
    <source>
        <dbReference type="ARBA" id="ARBA00022670"/>
    </source>
</evidence>
<dbReference type="EC" id="3.4.21.62" evidence="7"/>
<dbReference type="VEuPathDB" id="ToxoDB:LOC113147343"/>
<dbReference type="PROSITE" id="PS00137">
    <property type="entry name" value="SUBTILASE_HIS"/>
    <property type="match status" value="2"/>
</dbReference>
<feature type="active site" description="Charge relay system" evidence="8">
    <location>
        <position position="828"/>
    </location>
</feature>
<dbReference type="CDD" id="cd07473">
    <property type="entry name" value="Peptidases_S8_Subtilisin_like"/>
    <property type="match status" value="2"/>
</dbReference>